<dbReference type="Proteomes" id="UP000198367">
    <property type="component" value="Chromosome"/>
</dbReference>
<sequence>MTTPYCYSTTYILDKAHFDECYTQSVRPDPTLKPYYKAMGFGFIGIALIFVDISLYLAYFFVGLGVIEALNVKYNKAWWLMRQMMSKAANNEVTLVVDDQGISTQSQYVKSQILWTDIYRIVPTEKGFLITHKAGTSYISNRSLDETCSAFIKAKI</sequence>
<keyword evidence="1" id="KW-0812">Transmembrane</keyword>
<organism evidence="3 4">
    <name type="scientific">Shewanella bicestrii</name>
    <dbReference type="NCBI Taxonomy" id="2018305"/>
    <lineage>
        <taxon>Bacteria</taxon>
        <taxon>Pseudomonadati</taxon>
        <taxon>Pseudomonadota</taxon>
        <taxon>Gammaproteobacteria</taxon>
        <taxon>Alteromonadales</taxon>
        <taxon>Shewanellaceae</taxon>
        <taxon>Shewanella</taxon>
    </lineage>
</organism>
<reference evidence="3 4" key="1">
    <citation type="submission" date="2017-07" db="EMBL/GenBank/DDBJ databases">
        <title>Phenotypical and genomic characterization of a clinical isolate of Shewanella bicestrii sp. nov. producing an extended-spectrum beta-lactamase and a new oxacillinase variant.</title>
        <authorList>
            <person name="Jousset A.B."/>
            <person name="Bonnin R.A."/>
            <person name="Girlich D."/>
            <person name="Dabos L."/>
            <person name="Potron A."/>
            <person name="Dortet L."/>
            <person name="Glaser P."/>
            <person name="Naas T."/>
        </authorList>
    </citation>
    <scope>NUCLEOTIDE SEQUENCE [LARGE SCALE GENOMIC DNA]</scope>
    <source>
        <strain evidence="3 4">JAB-1</strain>
    </source>
</reference>
<protein>
    <recommendedName>
        <fullName evidence="2">YcxB-like C-terminal domain-containing protein</fullName>
    </recommendedName>
</protein>
<dbReference type="EMBL" id="CP022358">
    <property type="protein sequence ID" value="ASK68269.1"/>
    <property type="molecule type" value="Genomic_DNA"/>
</dbReference>
<feature type="domain" description="YcxB-like C-terminal" evidence="2">
    <location>
        <begin position="97"/>
        <end position="154"/>
    </location>
</feature>
<feature type="transmembrane region" description="Helical" evidence="1">
    <location>
        <begin position="41"/>
        <end position="67"/>
    </location>
</feature>
<keyword evidence="4" id="KW-1185">Reference proteome</keyword>
<proteinExistence type="predicted"/>
<name>A0A220UJF8_9GAMM</name>
<evidence type="ECO:0000313" key="4">
    <source>
        <dbReference type="Proteomes" id="UP000198367"/>
    </source>
</evidence>
<dbReference type="KEGG" id="sbj:CF168_04915"/>
<dbReference type="InterPro" id="IPR025588">
    <property type="entry name" value="YcxB-like_C"/>
</dbReference>
<dbReference type="RefSeq" id="WP_089067175.1">
    <property type="nucleotide sequence ID" value="NZ_CP022358.1"/>
</dbReference>
<gene>
    <name evidence="3" type="ORF">CF168_04915</name>
</gene>
<evidence type="ECO:0000259" key="2">
    <source>
        <dbReference type="Pfam" id="PF14317"/>
    </source>
</evidence>
<evidence type="ECO:0000256" key="1">
    <source>
        <dbReference type="SAM" id="Phobius"/>
    </source>
</evidence>
<accession>A0A220UJF8</accession>
<dbReference type="Pfam" id="PF14317">
    <property type="entry name" value="YcxB"/>
    <property type="match status" value="1"/>
</dbReference>
<evidence type="ECO:0000313" key="3">
    <source>
        <dbReference type="EMBL" id="ASK68269.1"/>
    </source>
</evidence>
<keyword evidence="1" id="KW-1133">Transmembrane helix</keyword>
<dbReference type="AlphaFoldDB" id="A0A220UJF8"/>
<keyword evidence="1" id="KW-0472">Membrane</keyword>